<dbReference type="OrthoDB" id="1732493at2759"/>
<organism evidence="2 3">
    <name type="scientific">Hymenoscyphus albidus</name>
    <dbReference type="NCBI Taxonomy" id="595503"/>
    <lineage>
        <taxon>Eukaryota</taxon>
        <taxon>Fungi</taxon>
        <taxon>Dikarya</taxon>
        <taxon>Ascomycota</taxon>
        <taxon>Pezizomycotina</taxon>
        <taxon>Leotiomycetes</taxon>
        <taxon>Helotiales</taxon>
        <taxon>Helotiaceae</taxon>
        <taxon>Hymenoscyphus</taxon>
    </lineage>
</organism>
<feature type="region of interest" description="Disordered" evidence="1">
    <location>
        <begin position="1"/>
        <end position="47"/>
    </location>
</feature>
<reference evidence="2" key="1">
    <citation type="submission" date="2021-07" db="EMBL/GenBank/DDBJ databases">
        <authorList>
            <person name="Durling M."/>
        </authorList>
    </citation>
    <scope>NUCLEOTIDE SEQUENCE</scope>
</reference>
<protein>
    <submittedName>
        <fullName evidence="2">Uncharacterized protein</fullName>
    </submittedName>
</protein>
<sequence>MVEQEQEEVGWNPARRASGGKGEKGGMYGGAGGGGAGGGGAGGGGAGGGGAGTGLVLDWYLDLV</sequence>
<dbReference type="EMBL" id="CAJVRM010000263">
    <property type="protein sequence ID" value="CAG8978519.1"/>
    <property type="molecule type" value="Genomic_DNA"/>
</dbReference>
<keyword evidence="3" id="KW-1185">Reference proteome</keyword>
<name>A0A9N9LU61_9HELO</name>
<evidence type="ECO:0000313" key="2">
    <source>
        <dbReference type="EMBL" id="CAG8978519.1"/>
    </source>
</evidence>
<gene>
    <name evidence="2" type="ORF">HYALB_00010063</name>
</gene>
<comment type="caution">
    <text evidence="2">The sequence shown here is derived from an EMBL/GenBank/DDBJ whole genome shotgun (WGS) entry which is preliminary data.</text>
</comment>
<dbReference type="AlphaFoldDB" id="A0A9N9LU61"/>
<feature type="compositionally biased region" description="Gly residues" evidence="1">
    <location>
        <begin position="25"/>
        <end position="47"/>
    </location>
</feature>
<evidence type="ECO:0000313" key="3">
    <source>
        <dbReference type="Proteomes" id="UP000701801"/>
    </source>
</evidence>
<proteinExistence type="predicted"/>
<accession>A0A9N9LU61</accession>
<evidence type="ECO:0000256" key="1">
    <source>
        <dbReference type="SAM" id="MobiDB-lite"/>
    </source>
</evidence>
<dbReference type="Proteomes" id="UP000701801">
    <property type="component" value="Unassembled WGS sequence"/>
</dbReference>